<proteinExistence type="predicted"/>
<feature type="region of interest" description="Disordered" evidence="1">
    <location>
        <begin position="272"/>
        <end position="294"/>
    </location>
</feature>
<name>A0A543Q3J1_ACITH</name>
<evidence type="ECO:0008006" key="4">
    <source>
        <dbReference type="Google" id="ProtNLM"/>
    </source>
</evidence>
<dbReference type="Proteomes" id="UP000315403">
    <property type="component" value="Unassembled WGS sequence"/>
</dbReference>
<protein>
    <recommendedName>
        <fullName evidence="4">DNA-binding protein</fullName>
    </recommendedName>
</protein>
<sequence length="294" mass="33904">MEEEYYGTRLISDETIAEIKGWTTSKVCKERDEEILQALNNRHNYYYYHLSNILERLSLEDEDEYDVRNGKIIIPDEIVKLLKERDELERAYHLAKIKLSAYEDGVILSDEDAKKILQRGGLRIINYREKIYYDIESVEVDNLLREKPNTTTIKKFKTHLYKNKNKWKAVLLPYVTPMTQAQPVAATASRTPKKPPRRAVRSSAKSGDSNSSDPDPEPERPRQLYTFKSFAQLVDCSEKTLRNKVSAGLFPQPQKTAFGPRFTQQHLDYAVTPAKPPKTRGRPRIADSIQGGVQ</sequence>
<gene>
    <name evidence="2" type="ORF">DLNHIDIE_00760</name>
</gene>
<feature type="compositionally biased region" description="Basic residues" evidence="1">
    <location>
        <begin position="191"/>
        <end position="200"/>
    </location>
</feature>
<evidence type="ECO:0000256" key="1">
    <source>
        <dbReference type="SAM" id="MobiDB-lite"/>
    </source>
</evidence>
<dbReference type="AlphaFoldDB" id="A0A543Q3J1"/>
<accession>A0A543Q3J1</accession>
<comment type="caution">
    <text evidence="2">The sequence shown here is derived from an EMBL/GenBank/DDBJ whole genome shotgun (WGS) entry which is preliminary data.</text>
</comment>
<evidence type="ECO:0000313" key="3">
    <source>
        <dbReference type="Proteomes" id="UP000315403"/>
    </source>
</evidence>
<feature type="region of interest" description="Disordered" evidence="1">
    <location>
        <begin position="182"/>
        <end position="222"/>
    </location>
</feature>
<organism evidence="2 3">
    <name type="scientific">Acidithiobacillus thiooxidans ATCC 19377</name>
    <dbReference type="NCBI Taxonomy" id="637390"/>
    <lineage>
        <taxon>Bacteria</taxon>
        <taxon>Pseudomonadati</taxon>
        <taxon>Pseudomonadota</taxon>
        <taxon>Acidithiobacillia</taxon>
        <taxon>Acidithiobacillales</taxon>
        <taxon>Acidithiobacillaceae</taxon>
        <taxon>Acidithiobacillus</taxon>
    </lineage>
</organism>
<evidence type="ECO:0000313" key="2">
    <source>
        <dbReference type="EMBL" id="TQN50899.1"/>
    </source>
</evidence>
<dbReference type="RefSeq" id="WP_142086767.1">
    <property type="nucleotide sequence ID" value="NZ_SZUV01000001.1"/>
</dbReference>
<feature type="compositionally biased region" description="Low complexity" evidence="1">
    <location>
        <begin position="202"/>
        <end position="212"/>
    </location>
</feature>
<reference evidence="2 3" key="1">
    <citation type="submission" date="2019-03" db="EMBL/GenBank/DDBJ databases">
        <title>New insights into Acidothiobacillus thiooxidans sulfur metabolism through coupled gene expression, solution geochemistry, microscopy and spectroscopy analyses.</title>
        <authorList>
            <person name="Camacho D."/>
            <person name="Frazao R."/>
            <person name="Fouillen A."/>
            <person name="Nanci A."/>
            <person name="Lang B.F."/>
            <person name="Apte S.C."/>
            <person name="Baron C."/>
            <person name="Warren L.A."/>
        </authorList>
    </citation>
    <scope>NUCLEOTIDE SEQUENCE [LARGE SCALE GENOMIC DNA]</scope>
    <source>
        <strain evidence="2 3">ATCC 19377</strain>
    </source>
</reference>
<dbReference type="EMBL" id="SZUV01000001">
    <property type="protein sequence ID" value="TQN50899.1"/>
    <property type="molecule type" value="Genomic_DNA"/>
</dbReference>